<name>A0ABV6TEK4_9ACTN</name>
<keyword evidence="3" id="KW-1185">Reference proteome</keyword>
<proteinExistence type="predicted"/>
<evidence type="ECO:0000313" key="2">
    <source>
        <dbReference type="EMBL" id="MFC0844232.1"/>
    </source>
</evidence>
<sequence length="74" mass="8093">MHERPVGRHGQRHEDPAVGLQRIRAQAWQPTANGSLLNPQSGLCLDDPGSSTTDGTQLQIYDCNGTNAQKWTLP</sequence>
<organism evidence="2 3">
    <name type="scientific">Streptomyces noboritoensis</name>
    <dbReference type="NCBI Taxonomy" id="67337"/>
    <lineage>
        <taxon>Bacteria</taxon>
        <taxon>Bacillati</taxon>
        <taxon>Actinomycetota</taxon>
        <taxon>Actinomycetes</taxon>
        <taxon>Kitasatosporales</taxon>
        <taxon>Streptomycetaceae</taxon>
        <taxon>Streptomyces</taxon>
    </lineage>
</organism>
<dbReference type="EMBL" id="JBHMQV010000009">
    <property type="protein sequence ID" value="MFC0844232.1"/>
    <property type="molecule type" value="Genomic_DNA"/>
</dbReference>
<dbReference type="InterPro" id="IPR035992">
    <property type="entry name" value="Ricin_B-like_lectins"/>
</dbReference>
<evidence type="ECO:0000259" key="1">
    <source>
        <dbReference type="Pfam" id="PF14200"/>
    </source>
</evidence>
<dbReference type="SUPFAM" id="SSF50370">
    <property type="entry name" value="Ricin B-like lectins"/>
    <property type="match status" value="1"/>
</dbReference>
<reference evidence="2 3" key="1">
    <citation type="submission" date="2024-09" db="EMBL/GenBank/DDBJ databases">
        <authorList>
            <person name="Sun Q."/>
            <person name="Mori K."/>
        </authorList>
    </citation>
    <scope>NUCLEOTIDE SEQUENCE [LARGE SCALE GENOMIC DNA]</scope>
    <source>
        <strain evidence="2 3">JCM 4557</strain>
    </source>
</reference>
<dbReference type="Pfam" id="PF14200">
    <property type="entry name" value="RicinB_lectin_2"/>
    <property type="match status" value="1"/>
</dbReference>
<dbReference type="RefSeq" id="WP_394324131.1">
    <property type="nucleotide sequence ID" value="NZ_JBHMQV010000009.1"/>
</dbReference>
<protein>
    <submittedName>
        <fullName evidence="2">RICIN domain-containing protein</fullName>
    </submittedName>
</protein>
<dbReference type="Proteomes" id="UP001589887">
    <property type="component" value="Unassembled WGS sequence"/>
</dbReference>
<comment type="caution">
    <text evidence="2">The sequence shown here is derived from an EMBL/GenBank/DDBJ whole genome shotgun (WGS) entry which is preliminary data.</text>
</comment>
<dbReference type="InterPro" id="IPR000772">
    <property type="entry name" value="Ricin_B_lectin"/>
</dbReference>
<gene>
    <name evidence="2" type="ORF">ACFH04_10990</name>
</gene>
<dbReference type="PROSITE" id="PS50231">
    <property type="entry name" value="RICIN_B_LECTIN"/>
    <property type="match status" value="1"/>
</dbReference>
<accession>A0ABV6TEK4</accession>
<dbReference type="Gene3D" id="2.80.10.50">
    <property type="match status" value="1"/>
</dbReference>
<evidence type="ECO:0000313" key="3">
    <source>
        <dbReference type="Proteomes" id="UP001589887"/>
    </source>
</evidence>
<feature type="domain" description="Ricin B lectin" evidence="1">
    <location>
        <begin position="25"/>
        <end position="73"/>
    </location>
</feature>